<dbReference type="InterPro" id="IPR054708">
    <property type="entry name" value="MTPAP-like_central"/>
</dbReference>
<dbReference type="Proteomes" id="UP001164286">
    <property type="component" value="Unassembled WGS sequence"/>
</dbReference>
<feature type="compositionally biased region" description="Basic and acidic residues" evidence="1">
    <location>
        <begin position="52"/>
        <end position="62"/>
    </location>
</feature>
<dbReference type="AlphaFoldDB" id="A0AA38H169"/>
<dbReference type="GO" id="GO:0010605">
    <property type="term" value="P:negative regulation of macromolecule metabolic process"/>
    <property type="evidence" value="ECO:0007669"/>
    <property type="project" value="UniProtKB-ARBA"/>
</dbReference>
<dbReference type="GeneID" id="77730857"/>
<dbReference type="Gene3D" id="1.10.1410.10">
    <property type="match status" value="1"/>
</dbReference>
<protein>
    <recommendedName>
        <fullName evidence="2">Poly(A) RNA polymerase mitochondrial-like central palm domain-containing protein</fullName>
    </recommendedName>
</protein>
<evidence type="ECO:0000313" key="4">
    <source>
        <dbReference type="Proteomes" id="UP001164286"/>
    </source>
</evidence>
<evidence type="ECO:0000259" key="2">
    <source>
        <dbReference type="Pfam" id="PF22600"/>
    </source>
</evidence>
<dbReference type="PANTHER" id="PTHR12271">
    <property type="entry name" value="POLY A POLYMERASE CID PAP -RELATED"/>
    <property type="match status" value="1"/>
</dbReference>
<organism evidence="3 4">
    <name type="scientific">Dioszegia hungarica</name>
    <dbReference type="NCBI Taxonomy" id="4972"/>
    <lineage>
        <taxon>Eukaryota</taxon>
        <taxon>Fungi</taxon>
        <taxon>Dikarya</taxon>
        <taxon>Basidiomycota</taxon>
        <taxon>Agaricomycotina</taxon>
        <taxon>Tremellomycetes</taxon>
        <taxon>Tremellales</taxon>
        <taxon>Bulleribasidiaceae</taxon>
        <taxon>Dioszegia</taxon>
    </lineage>
</organism>
<feature type="compositionally biased region" description="Low complexity" evidence="1">
    <location>
        <begin position="253"/>
        <end position="265"/>
    </location>
</feature>
<dbReference type="PANTHER" id="PTHR12271:SF40">
    <property type="entry name" value="POLY(A) RNA POLYMERASE GLD2"/>
    <property type="match status" value="1"/>
</dbReference>
<feature type="region of interest" description="Disordered" evidence="1">
    <location>
        <begin position="20"/>
        <end position="62"/>
    </location>
</feature>
<dbReference type="SUPFAM" id="SSF81631">
    <property type="entry name" value="PAP/OAS1 substrate-binding domain"/>
    <property type="match status" value="1"/>
</dbReference>
<sequence length="1028" mass="113255">MKSQSPPPLIDFTVYQPRPTLLDEQDAYGYPPPNRSFTPYRDDESDVDAGSEDTRSEGEKEVEKLLRVVPRDRRTRVKVKSRRNEAVSKETKGEDGAVLITLPDGSTIAFRPPTSSSSVVQPHGTGPVSLQNPVVATGLQQALEAIKQLAIGNGSSTQPKPLPVPPQKALEPSKKRTILPPQPAVVAPKVPKATKAQAPWCTLPPKLKPTASAFQPASRPAFVHKPSRLVPPSPSSSPSPPLSNFTDPHPLISSSRTSSPARSPTLVVFDSPGGVPRDKAIIETDASEIEHLFKVDIKPIPWKKVDFPYLQRGKKKRPSGQGVAGAGEDKAYVPRTATEVVNKFDEVVKSFGADPKRPHPPSLLTPAALDKQVQGILAKYGAGAVEQKRTPLAPKSLNPSASSWNPSAAPFHPKPSRPSKLIDYDADPTPLRDYAARRSRLKPSPVITDEIYVPETTLGDAKLYSYKGEMNGTATYDWNGVQDVNSYFDERDRLEKRNEPPVEAYPTSILVDVSEFAETINTSRPKVAYDVLPVNPYDRLLSLPSARASVPRHLCFTDDGLQQSIMRSWIAAEPTDDQKRYVKQLAARLTRMVDQEWGRGGGARDERFSVDVFGSVSWGGETDHPALWDPDADEPQTRRPGRPRVNIYRADLSPVYDLHNVVVLLRRRGFEDVHGIYGASTPIVKFKDPTRPGVEADMNVNDLGGWYNSRLILAYCEISPHVLRPLIHCLKLWSKANHVNDPSGKDGMPTMSSYCLTLMAIGYLQHRGILPNLQEDVEVRVPDYPETEGKDVIWAAWGKPSGLKINVGFSDKAPTDWEPSTKLTVSEAVRGFFSHFARTGSGRAFQYNTQVVSILNGGIINRAKPQGQETQEAQARKAAGIPAPTKEEMIARETYMGRGDQGIQPRNWSERRLVVQDPFIWQKASCSSPNCTQSMSKLGLDRWMNAVDRAHTILVRYGNDCTIDTLLTNCLPPPAPGPPRPPGQGSDQQNRQSRDAMYRTGTRRSGGTGVARPMQMRTPLNGRSLFSP</sequence>
<comment type="caution">
    <text evidence="3">The sequence shown here is derived from an EMBL/GenBank/DDBJ whole genome shotgun (WGS) entry which is preliminary data.</text>
</comment>
<name>A0AA38H169_9TREE</name>
<feature type="compositionally biased region" description="Low complexity" evidence="1">
    <location>
        <begin position="396"/>
        <end position="410"/>
    </location>
</feature>
<feature type="region of interest" description="Disordered" evidence="1">
    <location>
        <begin position="623"/>
        <end position="642"/>
    </location>
</feature>
<gene>
    <name evidence="3" type="ORF">MKK02DRAFT_41662</name>
</gene>
<feature type="region of interest" description="Disordered" evidence="1">
    <location>
        <begin position="970"/>
        <end position="1028"/>
    </location>
</feature>
<dbReference type="SUPFAM" id="SSF81301">
    <property type="entry name" value="Nucleotidyltransferase"/>
    <property type="match status" value="1"/>
</dbReference>
<dbReference type="EMBL" id="JAKWFO010000016">
    <property type="protein sequence ID" value="KAI9632020.1"/>
    <property type="molecule type" value="Genomic_DNA"/>
</dbReference>
<dbReference type="Pfam" id="PF22600">
    <property type="entry name" value="MTPAP-like_central"/>
    <property type="match status" value="1"/>
</dbReference>
<feature type="region of interest" description="Disordered" evidence="1">
    <location>
        <begin position="80"/>
        <end position="99"/>
    </location>
</feature>
<evidence type="ECO:0000313" key="3">
    <source>
        <dbReference type="EMBL" id="KAI9632020.1"/>
    </source>
</evidence>
<feature type="region of interest" description="Disordered" evidence="1">
    <location>
        <begin position="223"/>
        <end position="270"/>
    </location>
</feature>
<feature type="compositionally biased region" description="Pro residues" evidence="1">
    <location>
        <begin position="229"/>
        <end position="241"/>
    </location>
</feature>
<feature type="region of interest" description="Disordered" evidence="1">
    <location>
        <begin position="389"/>
        <end position="425"/>
    </location>
</feature>
<reference evidence="3" key="1">
    <citation type="journal article" date="2022" name="G3 (Bethesda)">
        <title>High quality genome of the basidiomycete yeast Dioszegia hungarica PDD-24b-2 isolated from cloud water.</title>
        <authorList>
            <person name="Jarrige D."/>
            <person name="Haridas S."/>
            <person name="Bleykasten-Grosshans C."/>
            <person name="Joly M."/>
            <person name="Nadalig T."/>
            <person name="Sancelme M."/>
            <person name="Vuilleumier S."/>
            <person name="Grigoriev I.V."/>
            <person name="Amato P."/>
            <person name="Bringel F."/>
        </authorList>
    </citation>
    <scope>NUCLEOTIDE SEQUENCE</scope>
    <source>
        <strain evidence="3">PDD-24b-2</strain>
    </source>
</reference>
<proteinExistence type="predicted"/>
<accession>A0AA38H169</accession>
<feature type="region of interest" description="Disordered" evidence="1">
    <location>
        <begin position="153"/>
        <end position="177"/>
    </location>
</feature>
<dbReference type="GO" id="GO:0016779">
    <property type="term" value="F:nucleotidyltransferase activity"/>
    <property type="evidence" value="ECO:0007669"/>
    <property type="project" value="UniProtKB-ARBA"/>
</dbReference>
<feature type="compositionally biased region" description="Pro residues" evidence="1">
    <location>
        <begin position="971"/>
        <end position="982"/>
    </location>
</feature>
<evidence type="ECO:0000256" key="1">
    <source>
        <dbReference type="SAM" id="MobiDB-lite"/>
    </source>
</evidence>
<dbReference type="InterPro" id="IPR043519">
    <property type="entry name" value="NT_sf"/>
</dbReference>
<keyword evidence="4" id="KW-1185">Reference proteome</keyword>
<dbReference type="RefSeq" id="XP_052941797.1">
    <property type="nucleotide sequence ID" value="XM_053091652.1"/>
</dbReference>
<feature type="compositionally biased region" description="Basic and acidic residues" evidence="1">
    <location>
        <begin position="82"/>
        <end position="95"/>
    </location>
</feature>
<feature type="domain" description="Poly(A) RNA polymerase mitochondrial-like central palm" evidence="2">
    <location>
        <begin position="561"/>
        <end position="716"/>
    </location>
</feature>
<feature type="region of interest" description="Disordered" evidence="1">
    <location>
        <begin position="105"/>
        <end position="126"/>
    </location>
</feature>
<dbReference type="GO" id="GO:0031123">
    <property type="term" value="P:RNA 3'-end processing"/>
    <property type="evidence" value="ECO:0007669"/>
    <property type="project" value="TreeGrafter"/>
</dbReference>